<evidence type="ECO:0000256" key="5">
    <source>
        <dbReference type="ARBA" id="ARBA00023180"/>
    </source>
</evidence>
<evidence type="ECO:0000259" key="13">
    <source>
        <dbReference type="PROSITE" id="PS50835"/>
    </source>
</evidence>
<keyword evidence="1" id="KW-0244">Early protein</keyword>
<reference evidence="14" key="1">
    <citation type="journal article" date="2024" name="Gigascience">
        <title>Chromosome-level genome of the poultry shaft louse Menopon gallinae provides insight into the host-switching and adaptive evolution of parasitic lice.</title>
        <authorList>
            <person name="Xu Y."/>
            <person name="Ma L."/>
            <person name="Liu S."/>
            <person name="Liang Y."/>
            <person name="Liu Q."/>
            <person name="He Z."/>
            <person name="Tian L."/>
            <person name="Duan Y."/>
            <person name="Cai W."/>
            <person name="Li H."/>
            <person name="Song F."/>
        </authorList>
    </citation>
    <scope>NUCLEOTIDE SEQUENCE</scope>
    <source>
        <strain evidence="14">Cailab_2023a</strain>
    </source>
</reference>
<dbReference type="SMART" id="SM00409">
    <property type="entry name" value="IG"/>
    <property type="match status" value="2"/>
</dbReference>
<comment type="function">
    <text evidence="10">Counteracts the antiviral effects of host IFN-alpha/beta and key IFN-inducible proteins involved in viral RNA degradation suxh as host OAS1. Acts as a soluble IFN-alpha receptor and thus inhibits the interaction between host IFN-alpha and its receptor.</text>
</comment>
<dbReference type="AlphaFoldDB" id="A0AAW2IGZ0"/>
<dbReference type="InterPro" id="IPR003599">
    <property type="entry name" value="Ig_sub"/>
</dbReference>
<evidence type="ECO:0000256" key="7">
    <source>
        <dbReference type="ARBA" id="ARBA00023319"/>
    </source>
</evidence>
<keyword evidence="7" id="KW-0393">Immunoglobulin domain</keyword>
<dbReference type="InterPro" id="IPR015621">
    <property type="entry name" value="IL-1_rcpt_fam"/>
</dbReference>
<feature type="chain" id="PRO_5044025243" description="Soluble interferon alpha/beta receptor OPG204" evidence="12">
    <location>
        <begin position="26"/>
        <end position="457"/>
    </location>
</feature>
<keyword evidence="11" id="KW-0472">Membrane</keyword>
<feature type="transmembrane region" description="Helical" evidence="11">
    <location>
        <begin position="262"/>
        <end position="282"/>
    </location>
</feature>
<evidence type="ECO:0000313" key="14">
    <source>
        <dbReference type="EMBL" id="KAL0281469.1"/>
    </source>
</evidence>
<keyword evidence="2" id="KW-0945">Host-virus interaction</keyword>
<dbReference type="InterPro" id="IPR013783">
    <property type="entry name" value="Ig-like_fold"/>
</dbReference>
<keyword evidence="2" id="KW-1090">Inhibition of host innate immune response by virus</keyword>
<protein>
    <recommendedName>
        <fullName evidence="9">Soluble interferon alpha/beta receptor OPG204</fullName>
    </recommendedName>
</protein>
<keyword evidence="3" id="KW-1114">Inhibition of host interferon signaling pathway by virus</keyword>
<evidence type="ECO:0000256" key="12">
    <source>
        <dbReference type="SAM" id="SignalP"/>
    </source>
</evidence>
<dbReference type="EMBL" id="JARGDH010000001">
    <property type="protein sequence ID" value="KAL0281469.1"/>
    <property type="molecule type" value="Genomic_DNA"/>
</dbReference>
<name>A0AAW2IGZ0_9NEOP</name>
<dbReference type="InterPro" id="IPR007110">
    <property type="entry name" value="Ig-like_dom"/>
</dbReference>
<dbReference type="PANTHER" id="PTHR11890">
    <property type="entry name" value="INTERLEUKIN-1 RECEPTOR FAMILY MEMBER"/>
    <property type="match status" value="1"/>
</dbReference>
<organism evidence="14">
    <name type="scientific">Menopon gallinae</name>
    <name type="common">poultry shaft louse</name>
    <dbReference type="NCBI Taxonomy" id="328185"/>
    <lineage>
        <taxon>Eukaryota</taxon>
        <taxon>Metazoa</taxon>
        <taxon>Ecdysozoa</taxon>
        <taxon>Arthropoda</taxon>
        <taxon>Hexapoda</taxon>
        <taxon>Insecta</taxon>
        <taxon>Pterygota</taxon>
        <taxon>Neoptera</taxon>
        <taxon>Paraneoptera</taxon>
        <taxon>Psocodea</taxon>
        <taxon>Troctomorpha</taxon>
        <taxon>Phthiraptera</taxon>
        <taxon>Amblycera</taxon>
        <taxon>Menoponidae</taxon>
        <taxon>Menopon</taxon>
    </lineage>
</organism>
<dbReference type="PROSITE" id="PS50835">
    <property type="entry name" value="IG_LIKE"/>
    <property type="match status" value="2"/>
</dbReference>
<evidence type="ECO:0000256" key="9">
    <source>
        <dbReference type="ARBA" id="ARBA00041012"/>
    </source>
</evidence>
<dbReference type="GO" id="GO:0039502">
    <property type="term" value="P:symbiont-mediated suppression of host type I interferon-mediated signaling pathway"/>
    <property type="evidence" value="ECO:0007669"/>
    <property type="project" value="UniProtKB-KW"/>
</dbReference>
<keyword evidence="12" id="KW-0732">Signal</keyword>
<gene>
    <name evidence="14" type="ORF">PYX00_002450</name>
</gene>
<comment type="caution">
    <text evidence="14">The sequence shown here is derived from an EMBL/GenBank/DDBJ whole genome shotgun (WGS) entry which is preliminary data.</text>
</comment>
<comment type="subunit">
    <text evidence="8">Interacts with host IFNA1.</text>
</comment>
<proteinExistence type="predicted"/>
<keyword evidence="5" id="KW-0325">Glycoprotein</keyword>
<keyword evidence="6" id="KW-0922">Interferon antiviral system evasion</keyword>
<feature type="signal peptide" evidence="12">
    <location>
        <begin position="1"/>
        <end position="25"/>
    </location>
</feature>
<dbReference type="PANTHER" id="PTHR11890:SF44">
    <property type="entry name" value="X-LINKED INTERLEUKIN-1 RECEPTOR ACCESSORY PROTEIN-LIKE 2"/>
    <property type="match status" value="1"/>
</dbReference>
<keyword evidence="4" id="KW-1015">Disulfide bond</keyword>
<dbReference type="Gene3D" id="2.60.40.10">
    <property type="entry name" value="Immunoglobulins"/>
    <property type="match status" value="2"/>
</dbReference>
<keyword evidence="11" id="KW-1133">Transmembrane helix</keyword>
<evidence type="ECO:0000256" key="3">
    <source>
        <dbReference type="ARBA" id="ARBA00022830"/>
    </source>
</evidence>
<evidence type="ECO:0000256" key="6">
    <source>
        <dbReference type="ARBA" id="ARBA00023258"/>
    </source>
</evidence>
<feature type="domain" description="Ig-like" evidence="13">
    <location>
        <begin position="70"/>
        <end position="131"/>
    </location>
</feature>
<keyword evidence="2" id="KW-0899">Viral immunoevasion</keyword>
<evidence type="ECO:0000256" key="1">
    <source>
        <dbReference type="ARBA" id="ARBA00022518"/>
    </source>
</evidence>
<evidence type="ECO:0000256" key="11">
    <source>
        <dbReference type="SAM" id="Phobius"/>
    </source>
</evidence>
<dbReference type="SUPFAM" id="SSF52200">
    <property type="entry name" value="Toll/Interleukin receptor TIR domain"/>
    <property type="match status" value="1"/>
</dbReference>
<accession>A0AAW2IGZ0</accession>
<dbReference type="SUPFAM" id="SSF48726">
    <property type="entry name" value="Immunoglobulin"/>
    <property type="match status" value="2"/>
</dbReference>
<evidence type="ECO:0000256" key="4">
    <source>
        <dbReference type="ARBA" id="ARBA00023157"/>
    </source>
</evidence>
<evidence type="ECO:0000256" key="10">
    <source>
        <dbReference type="ARBA" id="ARBA00045444"/>
    </source>
</evidence>
<evidence type="ECO:0000256" key="2">
    <source>
        <dbReference type="ARBA" id="ARBA00022632"/>
    </source>
</evidence>
<sequence length="457" mass="51984">MGNSMVQSLVSVAVLLRGFATGSSGYCRDHLFENVADSNILQFSKENSEWEIAVLHESKSLHCCSHGYNSIEWFKDGIPYPWTSDVSTFVVSSGSDNQTIRSEAIAEMDSGGYWCVVRNGTDFLRHDVFLKVSRSSTLDGPPKPTYQPKNVKAVISEPARLYCEAFVGNRSSPNKNNEISWRKVDGNSSIPDTGRVRQEIVSREGLILGCYLLIYDVSNQDFGEYVCRINSTGDYFIELNASIYEDKSVHVNNNSYPSEDTILFIILMLLSATLSVVSILFFRSHFKLIYNRLFEDGYPKRSKQCDIFVLYHPADKEIALKKLAFPLLESYQYTCNVQPVTLAKLSSKDLNDKSRYSKRMIILLSAAMTENEWSCPKLNLVLNKIIGIHPRTIAVLLEPLPVNDAPYHVRKLNELLQRIYCIEYYQSTTDKFWELLTLGLPNRDYVAPDCRENEELV</sequence>
<dbReference type="Gene3D" id="3.40.50.10140">
    <property type="entry name" value="Toll/interleukin-1 receptor homology (TIR) domain"/>
    <property type="match status" value="1"/>
</dbReference>
<evidence type="ECO:0000256" key="8">
    <source>
        <dbReference type="ARBA" id="ARBA00038761"/>
    </source>
</evidence>
<dbReference type="InterPro" id="IPR035897">
    <property type="entry name" value="Toll_tir_struct_dom_sf"/>
</dbReference>
<feature type="domain" description="Ig-like" evidence="13">
    <location>
        <begin position="142"/>
        <end position="244"/>
    </location>
</feature>
<keyword evidence="11" id="KW-0812">Transmembrane</keyword>
<dbReference type="InterPro" id="IPR036179">
    <property type="entry name" value="Ig-like_dom_sf"/>
</dbReference>